<dbReference type="InParanoid" id="D0MW84"/>
<dbReference type="Proteomes" id="UP000006643">
    <property type="component" value="Unassembled WGS sequence"/>
</dbReference>
<dbReference type="HOGENOM" id="CLU_1597670_0_0_1"/>
<protein>
    <submittedName>
        <fullName evidence="1">Uncharacterized protein</fullName>
    </submittedName>
</protein>
<accession>D0MW84</accession>
<organism evidence="1 2">
    <name type="scientific">Phytophthora infestans (strain T30-4)</name>
    <name type="common">Potato late blight agent</name>
    <dbReference type="NCBI Taxonomy" id="403677"/>
    <lineage>
        <taxon>Eukaryota</taxon>
        <taxon>Sar</taxon>
        <taxon>Stramenopiles</taxon>
        <taxon>Oomycota</taxon>
        <taxon>Peronosporomycetes</taxon>
        <taxon>Peronosporales</taxon>
        <taxon>Peronosporaceae</taxon>
        <taxon>Phytophthora</taxon>
    </lineage>
</organism>
<dbReference type="RefSeq" id="XP_002907333.1">
    <property type="nucleotide sequence ID" value="XM_002907287.1"/>
</dbReference>
<evidence type="ECO:0000313" key="2">
    <source>
        <dbReference type="Proteomes" id="UP000006643"/>
    </source>
</evidence>
<dbReference type="KEGG" id="pif:PITG_02406"/>
<evidence type="ECO:0000313" key="1">
    <source>
        <dbReference type="EMBL" id="EEY63897.1"/>
    </source>
</evidence>
<dbReference type="GeneID" id="9469854"/>
<dbReference type="EMBL" id="DS028120">
    <property type="protein sequence ID" value="EEY63897.1"/>
    <property type="molecule type" value="Genomic_DNA"/>
</dbReference>
<dbReference type="AlphaFoldDB" id="D0MW84"/>
<name>D0MW84_PHYIT</name>
<reference evidence="2" key="1">
    <citation type="journal article" date="2009" name="Nature">
        <title>Genome sequence and analysis of the Irish potato famine pathogen Phytophthora infestans.</title>
        <authorList>
            <consortium name="The Broad Institute Genome Sequencing Platform"/>
            <person name="Haas B.J."/>
            <person name="Kamoun S."/>
            <person name="Zody M.C."/>
            <person name="Jiang R.H."/>
            <person name="Handsaker R.E."/>
            <person name="Cano L.M."/>
            <person name="Grabherr M."/>
            <person name="Kodira C.D."/>
            <person name="Raffaele S."/>
            <person name="Torto-Alalibo T."/>
            <person name="Bozkurt T.O."/>
            <person name="Ah-Fong A.M."/>
            <person name="Alvarado L."/>
            <person name="Anderson V.L."/>
            <person name="Armstrong M.R."/>
            <person name="Avrova A."/>
            <person name="Baxter L."/>
            <person name="Beynon J."/>
            <person name="Boevink P.C."/>
            <person name="Bollmann S.R."/>
            <person name="Bos J.I."/>
            <person name="Bulone V."/>
            <person name="Cai G."/>
            <person name="Cakir C."/>
            <person name="Carrington J.C."/>
            <person name="Chawner M."/>
            <person name="Conti L."/>
            <person name="Costanzo S."/>
            <person name="Ewan R."/>
            <person name="Fahlgren N."/>
            <person name="Fischbach M.A."/>
            <person name="Fugelstad J."/>
            <person name="Gilroy E.M."/>
            <person name="Gnerre S."/>
            <person name="Green P.J."/>
            <person name="Grenville-Briggs L.J."/>
            <person name="Griffith J."/>
            <person name="Grunwald N.J."/>
            <person name="Horn K."/>
            <person name="Horner N.R."/>
            <person name="Hu C.H."/>
            <person name="Huitema E."/>
            <person name="Jeong D.H."/>
            <person name="Jones A.M."/>
            <person name="Jones J.D."/>
            <person name="Jones R.W."/>
            <person name="Karlsson E.K."/>
            <person name="Kunjeti S.G."/>
            <person name="Lamour K."/>
            <person name="Liu Z."/>
            <person name="Ma L."/>
            <person name="Maclean D."/>
            <person name="Chibucos M.C."/>
            <person name="McDonald H."/>
            <person name="McWalters J."/>
            <person name="Meijer H.J."/>
            <person name="Morgan W."/>
            <person name="Morris P.F."/>
            <person name="Munro C.A."/>
            <person name="O'Neill K."/>
            <person name="Ospina-Giraldo M."/>
            <person name="Pinzon A."/>
            <person name="Pritchard L."/>
            <person name="Ramsahoye B."/>
            <person name="Ren Q."/>
            <person name="Restrepo S."/>
            <person name="Roy S."/>
            <person name="Sadanandom A."/>
            <person name="Savidor A."/>
            <person name="Schornack S."/>
            <person name="Schwartz D.C."/>
            <person name="Schumann U.D."/>
            <person name="Schwessinger B."/>
            <person name="Seyer L."/>
            <person name="Sharpe T."/>
            <person name="Silvar C."/>
            <person name="Song J."/>
            <person name="Studholme D.J."/>
            <person name="Sykes S."/>
            <person name="Thines M."/>
            <person name="van de Vondervoort P.J."/>
            <person name="Phuntumart V."/>
            <person name="Wawra S."/>
            <person name="Weide R."/>
            <person name="Win J."/>
            <person name="Young C."/>
            <person name="Zhou S."/>
            <person name="Fry W."/>
            <person name="Meyers B.C."/>
            <person name="van West P."/>
            <person name="Ristaino J."/>
            <person name="Govers F."/>
            <person name="Birch P.R."/>
            <person name="Whisson S.C."/>
            <person name="Judelson H.S."/>
            <person name="Nusbaum C."/>
        </authorList>
    </citation>
    <scope>NUCLEOTIDE SEQUENCE [LARGE SCALE GENOMIC DNA]</scope>
    <source>
        <strain evidence="2">T30-4</strain>
    </source>
</reference>
<gene>
    <name evidence="1" type="ORF">PITG_02406</name>
</gene>
<proteinExistence type="predicted"/>
<dbReference type="VEuPathDB" id="FungiDB:PITG_02406"/>
<sequence length="167" mass="18712">MQPPPQSGGEVLIEYFEAEEENGVDPKTLVYRQIFERSRLTAGPVRPAWCRRPLTLTVLGWRSGSVPAAKRSCRGMLLQLAPRELGAVAALRVPMGPTHGLIGTASMQPPHHRSQRGQRMIALAVAMGTPPPPPPSPRRPCTGHERHRCCRYRMQRRRRSKKVELDI</sequence>
<keyword evidence="2" id="KW-1185">Reference proteome</keyword>